<keyword evidence="9" id="KW-0472">Membrane</keyword>
<keyword evidence="6" id="KW-1015">Disulfide bond</keyword>
<dbReference type="GO" id="GO:1901135">
    <property type="term" value="P:carbohydrate derivative metabolic process"/>
    <property type="evidence" value="ECO:0007669"/>
    <property type="project" value="UniProtKB-ARBA"/>
</dbReference>
<comment type="subcellular location">
    <subcellularLocation>
        <location evidence="1">Endoplasmic reticulum membrane</location>
        <topology evidence="1">Single-pass type II membrane protein</topology>
    </subcellularLocation>
</comment>
<keyword evidence="3" id="KW-0808">Transferase</keyword>
<proteinExistence type="inferred from homology"/>
<evidence type="ECO:0000256" key="4">
    <source>
        <dbReference type="ARBA" id="ARBA00022692"/>
    </source>
</evidence>
<feature type="compositionally biased region" description="Low complexity" evidence="8">
    <location>
        <begin position="679"/>
        <end position="688"/>
    </location>
</feature>
<accession>A0AAW1LY87</accession>
<dbReference type="GO" id="GO:0016757">
    <property type="term" value="F:glycosyltransferase activity"/>
    <property type="evidence" value="ECO:0007669"/>
    <property type="project" value="InterPro"/>
</dbReference>
<dbReference type="Proteomes" id="UP001458880">
    <property type="component" value="Unassembled WGS sequence"/>
</dbReference>
<dbReference type="EMBL" id="JASPKY010000084">
    <property type="protein sequence ID" value="KAK9738684.1"/>
    <property type="molecule type" value="Genomic_DNA"/>
</dbReference>
<protein>
    <submittedName>
        <fullName evidence="12">Exostosin family</fullName>
    </submittedName>
</protein>
<gene>
    <name evidence="12" type="ORF">QE152_g9684</name>
</gene>
<dbReference type="PANTHER" id="PTHR39082:SF1">
    <property type="entry name" value="SCAVENGER RECEPTOR CLASS A MEMBER 3"/>
    <property type="match status" value="1"/>
</dbReference>
<sequence length="902" mass="103532">MGTSNEVNVRKYCRYMKIQRIIVVVVLVLFLVPWITHYYLSTVERNSIHITHSAHSHADLPEDLSPLRGGDLQTRIEELLRIKGSVSSELREMEHKRQRLLSEIQLYTKNIEQLKNELSHQQTELTRLKISVEQAQVAQREALEQNTPELALPKRFVPNQLPPVLPALSRQLARNCRMFSCFDHSRCSITSGFPVYLYDPDEYPVMHYGWDIDGFLKTTLKQALGYNAHFTNNPREACVFLVLVGEALRDSDDVSDHVSKRLDMPVALDSKALKRLPYWGGDGRNHVLLNLARRDLLSNLGDVFATIDTGRAILVQSSFTYNLFRPEFDMIVSPVLGPPGGDVWQECPPMVPARRKYLLTFQGEMKKTTPKDPTFYSTMENIQNPKNTEYTELDRFIVQHLKSLAIGTTNDKFLFEFECIPASDDNTNSGDLDWGLCGTDSSRKSVLKESTFTLIFAPRAPELLTTSLLQARIYEALRAGAIPVILGGDQIQLAYNEVIQWKRVCIFLPRARVTELHFLLRTIPDNDIILMRRQGRMIWERYLASVQSTLDTVIAVLRERLNIPPLPVETISAISVFNDTFQPIQTIITLDTEPEESLGPLEPPYNSPAFKRNFSLFLTQSHEIWNDYGDPFHLYPTLPTDPLLPSDAKFIGSSRGFRPIGRGQGGSGKEFSEALGGPSRFHSSSKRSAISKRSGCSVEFPEITSSRVEMAGYRYNLNTEAILSVDDDAHLRHDEILFGFRVWREHRDRIVGFPGRYHAWDLNTQNSWLYNSNYSCELSMVLTGAAFLHRHYLHLYWKWLPQAIRDKVDEYMNCEDIAMNFLVSHITRQPPVKVTSRWTFRCPGCPQSLSEDDTHFEERHKCINFFSQVFGYMPLLNTQYRADSVLFKTRISHDKQKCFKFI</sequence>
<dbReference type="AlphaFoldDB" id="A0AAW1LY87"/>
<dbReference type="Gene3D" id="3.90.550.10">
    <property type="entry name" value="Spore Coat Polysaccharide Biosynthesis Protein SpsA, Chain A"/>
    <property type="match status" value="1"/>
</dbReference>
<evidence type="ECO:0000256" key="6">
    <source>
        <dbReference type="ARBA" id="ARBA00023157"/>
    </source>
</evidence>
<dbReference type="Pfam" id="PF03016">
    <property type="entry name" value="Exostosin_GT47"/>
    <property type="match status" value="1"/>
</dbReference>
<feature type="transmembrane region" description="Helical" evidence="9">
    <location>
        <begin position="21"/>
        <end position="40"/>
    </location>
</feature>
<dbReference type="SUPFAM" id="SSF53448">
    <property type="entry name" value="Nucleotide-diphospho-sugar transferases"/>
    <property type="match status" value="1"/>
</dbReference>
<evidence type="ECO:0000313" key="12">
    <source>
        <dbReference type="EMBL" id="KAK9738684.1"/>
    </source>
</evidence>
<keyword evidence="4 9" id="KW-0812">Transmembrane</keyword>
<dbReference type="GO" id="GO:0005789">
    <property type="term" value="C:endoplasmic reticulum membrane"/>
    <property type="evidence" value="ECO:0007669"/>
    <property type="project" value="UniProtKB-SubCell"/>
</dbReference>
<keyword evidence="13" id="KW-1185">Reference proteome</keyword>
<evidence type="ECO:0000256" key="5">
    <source>
        <dbReference type="ARBA" id="ARBA00022989"/>
    </source>
</evidence>
<feature type="coiled-coil region" evidence="7">
    <location>
        <begin position="90"/>
        <end position="131"/>
    </location>
</feature>
<dbReference type="InterPro" id="IPR015338">
    <property type="entry name" value="GT64_dom"/>
</dbReference>
<evidence type="ECO:0000256" key="8">
    <source>
        <dbReference type="SAM" id="MobiDB-lite"/>
    </source>
</evidence>
<evidence type="ECO:0000256" key="3">
    <source>
        <dbReference type="ARBA" id="ARBA00022679"/>
    </source>
</evidence>
<evidence type="ECO:0000256" key="2">
    <source>
        <dbReference type="ARBA" id="ARBA00010271"/>
    </source>
</evidence>
<comment type="similarity">
    <text evidence="2">Belongs to the glycosyltransferase 47 family.</text>
</comment>
<evidence type="ECO:0000259" key="11">
    <source>
        <dbReference type="Pfam" id="PF09258"/>
    </source>
</evidence>
<evidence type="ECO:0000256" key="7">
    <source>
        <dbReference type="SAM" id="Coils"/>
    </source>
</evidence>
<dbReference type="InterPro" id="IPR029044">
    <property type="entry name" value="Nucleotide-diphossugar_trans"/>
</dbReference>
<evidence type="ECO:0000256" key="9">
    <source>
        <dbReference type="SAM" id="Phobius"/>
    </source>
</evidence>
<reference evidence="12 13" key="1">
    <citation type="journal article" date="2024" name="BMC Genomics">
        <title>De novo assembly and annotation of Popillia japonica's genome with initial clues to its potential as an invasive pest.</title>
        <authorList>
            <person name="Cucini C."/>
            <person name="Boschi S."/>
            <person name="Funari R."/>
            <person name="Cardaioli E."/>
            <person name="Iannotti N."/>
            <person name="Marturano G."/>
            <person name="Paoli F."/>
            <person name="Bruttini M."/>
            <person name="Carapelli A."/>
            <person name="Frati F."/>
            <person name="Nardi F."/>
        </authorList>
    </citation>
    <scope>NUCLEOTIDE SEQUENCE [LARGE SCALE GENOMIC DNA]</scope>
    <source>
        <strain evidence="12">DMR45628</strain>
    </source>
</reference>
<keyword evidence="5 9" id="KW-1133">Transmembrane helix</keyword>
<keyword evidence="7" id="KW-0175">Coiled coil</keyword>
<organism evidence="12 13">
    <name type="scientific">Popillia japonica</name>
    <name type="common">Japanese beetle</name>
    <dbReference type="NCBI Taxonomy" id="7064"/>
    <lineage>
        <taxon>Eukaryota</taxon>
        <taxon>Metazoa</taxon>
        <taxon>Ecdysozoa</taxon>
        <taxon>Arthropoda</taxon>
        <taxon>Hexapoda</taxon>
        <taxon>Insecta</taxon>
        <taxon>Pterygota</taxon>
        <taxon>Neoptera</taxon>
        <taxon>Endopterygota</taxon>
        <taxon>Coleoptera</taxon>
        <taxon>Polyphaga</taxon>
        <taxon>Scarabaeiformia</taxon>
        <taxon>Scarabaeidae</taxon>
        <taxon>Rutelinae</taxon>
        <taxon>Popillia</taxon>
    </lineage>
</organism>
<feature type="domain" description="Exostosin GT47" evidence="10">
    <location>
        <begin position="190"/>
        <end position="522"/>
    </location>
</feature>
<name>A0AAW1LY87_POPJA</name>
<feature type="region of interest" description="Disordered" evidence="8">
    <location>
        <begin position="659"/>
        <end position="688"/>
    </location>
</feature>
<dbReference type="InterPro" id="IPR040911">
    <property type="entry name" value="Exostosin_GT47"/>
</dbReference>
<dbReference type="InterPro" id="IPR052376">
    <property type="entry name" value="Oxidative_Scav/Glycosyltrans"/>
</dbReference>
<comment type="caution">
    <text evidence="12">The sequence shown here is derived from an EMBL/GenBank/DDBJ whole genome shotgun (WGS) entry which is preliminary data.</text>
</comment>
<evidence type="ECO:0000256" key="1">
    <source>
        <dbReference type="ARBA" id="ARBA00004648"/>
    </source>
</evidence>
<feature type="domain" description="Glycosyl transferase 64" evidence="11">
    <location>
        <begin position="715"/>
        <end position="887"/>
    </location>
</feature>
<dbReference type="PANTHER" id="PTHR39082">
    <property type="entry name" value="PHOSPHOLIPASE C-BETA-2-RELATED"/>
    <property type="match status" value="1"/>
</dbReference>
<evidence type="ECO:0000313" key="13">
    <source>
        <dbReference type="Proteomes" id="UP001458880"/>
    </source>
</evidence>
<evidence type="ECO:0000259" key="10">
    <source>
        <dbReference type="Pfam" id="PF03016"/>
    </source>
</evidence>
<dbReference type="Pfam" id="PF09258">
    <property type="entry name" value="Glyco_transf_64"/>
    <property type="match status" value="1"/>
</dbReference>